<name>A0A7R8Z6K8_TIMDO</name>
<sequence length="1067" mass="120922">MRMIEWNIIFQVFGQLHPTLRQMRETVTRGERKRKRGGRKRKKSQGTPQEQQHSRLVTSIPSRSRPFQLLGDAARTCVRFIMLVSLPYSSGCEPTFAWRESGKLFREHHPSSTERDSNLDLLILGSLAQHETSALGNYATEAGSYNCRAGWGVNKDPSLIFKNLIAKPRKERGKKDGDLQVGNDITNIEAVRFQLKSQFDRNVVTHFEAQEHVLDYIFTHLGVDTEVMSELLFECYKIPSVCYGVDSLFSFHHNNPEGSSGLVVDLGYHATHVLPVIEGRVDPSRSRRINVGGAHIINYLHRLLQLKYPAHFNSITLSRAESLVHEQCFLAVDYQAELQHWSDSEHYESHVRRIQLPYTMPVVNPGLTIEQQKERRKELARRLTEINARKREERLAEDEEQLNQLLAAQDLLDEGEEEEFQDEDQMNQLLAVQDLPDEGEEFQNVLESYELSNVGDLQKMISSIQARIERTRQKIVAANTADDPIAEESKVKQIKQGLRPKEQEEFESWIEGVKQKRQELLDRRNARRQRRQDMAKRRTAAAQERMRIISQLARKEKRDDNFGMRDEDWDVYKVINKECGDSDSDEEQKLLELEEVLRRHDPEFEGSALGRASSSADTAETYQLHVGIERIRTPEILFQPSMVQIVMNKPNIVNAKLFTVRPNGTSPVDKLQCHAFNFQLLLGSWFQTDSATIGLICLRDNRLVSRLMLPFHIMSNIDAKSNVLIGQESAPKPSPSPSCLRDHTCKPQDTSMTPLDRWYLMWIPHPLTLATPLLALGGFLRGGVGSDHNLTYALLPGGFPKGGVGSPEAGLAETIEFVLKGYSVDVQSLLVSNIFLTGGCASIPGLVPRLDKELREMRPFESQFHLTLAADPVLDAWHGAQELISSSSLSRCFVTRAEYEEKGGEFFKEHAASNHYFPSPVPLQAEIVPAPACVEEVEIDVISQECQLRPLGHQYILQVSERVVGNQVDGGHVSGKHIIRIRMGHEEHMFYSVLVVGTEVEHGRRPQKAPSDETGGPDRATGRCGPSARELRVESVDEVVVLQTTVLHVMTQPIPKCWDLLQFLRGI</sequence>
<evidence type="ECO:0000256" key="3">
    <source>
        <dbReference type="ARBA" id="ARBA00021612"/>
    </source>
</evidence>
<keyword evidence="9" id="KW-0234">DNA repair</keyword>
<gene>
    <name evidence="13" type="ORF">TDIB3V08_LOCUS2134</name>
</gene>
<dbReference type="GO" id="GO:0006310">
    <property type="term" value="P:DNA recombination"/>
    <property type="evidence" value="ECO:0007669"/>
    <property type="project" value="UniProtKB-KW"/>
</dbReference>
<accession>A0A7R8Z6K8</accession>
<dbReference type="Pfam" id="PF00022">
    <property type="entry name" value="Actin"/>
    <property type="match status" value="2"/>
</dbReference>
<feature type="region of interest" description="Disordered" evidence="12">
    <location>
        <begin position="1002"/>
        <end position="1027"/>
    </location>
</feature>
<dbReference type="GO" id="GO:0005634">
    <property type="term" value="C:nucleus"/>
    <property type="evidence" value="ECO:0007669"/>
    <property type="project" value="UniProtKB-SubCell"/>
</dbReference>
<evidence type="ECO:0000256" key="9">
    <source>
        <dbReference type="ARBA" id="ARBA00023204"/>
    </source>
</evidence>
<dbReference type="PANTHER" id="PTHR11937">
    <property type="entry name" value="ACTIN"/>
    <property type="match status" value="1"/>
</dbReference>
<evidence type="ECO:0000256" key="5">
    <source>
        <dbReference type="ARBA" id="ARBA00023015"/>
    </source>
</evidence>
<dbReference type="GO" id="GO:0060255">
    <property type="term" value="P:regulation of macromolecule metabolic process"/>
    <property type="evidence" value="ECO:0007669"/>
    <property type="project" value="UniProtKB-ARBA"/>
</dbReference>
<evidence type="ECO:0000256" key="11">
    <source>
        <dbReference type="SAM" id="Coils"/>
    </source>
</evidence>
<comment type="subcellular location">
    <subcellularLocation>
        <location evidence="1">Nucleus</location>
    </subcellularLocation>
</comment>
<dbReference type="GO" id="GO:0006281">
    <property type="term" value="P:DNA repair"/>
    <property type="evidence" value="ECO:0007669"/>
    <property type="project" value="UniProtKB-KW"/>
</dbReference>
<feature type="compositionally biased region" description="Basic residues" evidence="12">
    <location>
        <begin position="31"/>
        <end position="44"/>
    </location>
</feature>
<keyword evidence="10" id="KW-0539">Nucleus</keyword>
<evidence type="ECO:0000313" key="13">
    <source>
        <dbReference type="EMBL" id="CAD7195760.1"/>
    </source>
</evidence>
<evidence type="ECO:0000256" key="7">
    <source>
        <dbReference type="ARBA" id="ARBA00023163"/>
    </source>
</evidence>
<dbReference type="CDD" id="cd10211">
    <property type="entry name" value="ASKHA_NBD_Arp5"/>
    <property type="match status" value="1"/>
</dbReference>
<evidence type="ECO:0000256" key="2">
    <source>
        <dbReference type="ARBA" id="ARBA00006021"/>
    </source>
</evidence>
<evidence type="ECO:0000256" key="10">
    <source>
        <dbReference type="ARBA" id="ARBA00023242"/>
    </source>
</evidence>
<dbReference type="AlphaFoldDB" id="A0A7R8Z6K8"/>
<evidence type="ECO:0000256" key="6">
    <source>
        <dbReference type="ARBA" id="ARBA00023054"/>
    </source>
</evidence>
<feature type="compositionally biased region" description="Polar residues" evidence="12">
    <location>
        <begin position="45"/>
        <end position="58"/>
    </location>
</feature>
<keyword evidence="7" id="KW-0804">Transcription</keyword>
<dbReference type="GO" id="GO:0019219">
    <property type="term" value="P:regulation of nucleobase-containing compound metabolic process"/>
    <property type="evidence" value="ECO:0007669"/>
    <property type="project" value="UniProtKB-ARBA"/>
</dbReference>
<dbReference type="InterPro" id="IPR043129">
    <property type="entry name" value="ATPase_NBD"/>
</dbReference>
<evidence type="ECO:0000256" key="8">
    <source>
        <dbReference type="ARBA" id="ARBA00023172"/>
    </source>
</evidence>
<dbReference type="SMART" id="SM00268">
    <property type="entry name" value="ACTIN"/>
    <property type="match status" value="1"/>
</dbReference>
<dbReference type="EMBL" id="OA564879">
    <property type="protein sequence ID" value="CAD7195760.1"/>
    <property type="molecule type" value="Genomic_DNA"/>
</dbReference>
<reference evidence="13" key="1">
    <citation type="submission" date="2020-11" db="EMBL/GenBank/DDBJ databases">
        <authorList>
            <person name="Tran Van P."/>
        </authorList>
    </citation>
    <scope>NUCLEOTIDE SEQUENCE</scope>
</reference>
<evidence type="ECO:0000256" key="4">
    <source>
        <dbReference type="ARBA" id="ARBA00022763"/>
    </source>
</evidence>
<dbReference type="InterPro" id="IPR004000">
    <property type="entry name" value="Actin"/>
</dbReference>
<feature type="coiled-coil region" evidence="11">
    <location>
        <begin position="369"/>
        <end position="409"/>
    </location>
</feature>
<dbReference type="FunFam" id="3.90.640.10:FF:000016">
    <property type="entry name" value="ARP5 actin-related protein 5 homolog"/>
    <property type="match status" value="1"/>
</dbReference>
<keyword evidence="4" id="KW-0227">DNA damage</keyword>
<comment type="similarity">
    <text evidence="2">Belongs to the actin family. ARP5 subfamily.</text>
</comment>
<dbReference type="FunFam" id="3.30.420.40:FF:000058">
    <property type="entry name" value="Putative actin-related protein 5"/>
    <property type="match status" value="1"/>
</dbReference>
<evidence type="ECO:0000256" key="12">
    <source>
        <dbReference type="SAM" id="MobiDB-lite"/>
    </source>
</evidence>
<keyword evidence="6 11" id="KW-0175">Coiled coil</keyword>
<keyword evidence="8" id="KW-0233">DNA recombination</keyword>
<dbReference type="Gene3D" id="3.30.420.40">
    <property type="match status" value="4"/>
</dbReference>
<proteinExistence type="inferred from homology"/>
<keyword evidence="5" id="KW-0805">Transcription regulation</keyword>
<protein>
    <recommendedName>
        <fullName evidence="3">Actin-related protein 5</fullName>
    </recommendedName>
</protein>
<evidence type="ECO:0000256" key="1">
    <source>
        <dbReference type="ARBA" id="ARBA00004123"/>
    </source>
</evidence>
<dbReference type="FunFam" id="3.30.420.40:FF:000048">
    <property type="entry name" value="ARP5 actin-related protein 5 homolog"/>
    <property type="match status" value="1"/>
</dbReference>
<organism evidence="13">
    <name type="scientific">Timema douglasi</name>
    <name type="common">Walking stick</name>
    <dbReference type="NCBI Taxonomy" id="61478"/>
    <lineage>
        <taxon>Eukaryota</taxon>
        <taxon>Metazoa</taxon>
        <taxon>Ecdysozoa</taxon>
        <taxon>Arthropoda</taxon>
        <taxon>Hexapoda</taxon>
        <taxon>Insecta</taxon>
        <taxon>Pterygota</taxon>
        <taxon>Neoptera</taxon>
        <taxon>Polyneoptera</taxon>
        <taxon>Phasmatodea</taxon>
        <taxon>Timematodea</taxon>
        <taxon>Timematoidea</taxon>
        <taxon>Timematidae</taxon>
        <taxon>Timema</taxon>
    </lineage>
</organism>
<dbReference type="SUPFAM" id="SSF53067">
    <property type="entry name" value="Actin-like ATPase domain"/>
    <property type="match status" value="2"/>
</dbReference>
<dbReference type="Gene3D" id="3.90.640.10">
    <property type="entry name" value="Actin, Chain A, domain 4"/>
    <property type="match status" value="1"/>
</dbReference>
<feature type="region of interest" description="Disordered" evidence="12">
    <location>
        <begin position="23"/>
        <end position="58"/>
    </location>
</feature>